<organism evidence="1 2">
    <name type="scientific">Enterobacter asburiae</name>
    <dbReference type="NCBI Taxonomy" id="61645"/>
    <lineage>
        <taxon>Bacteria</taxon>
        <taxon>Pseudomonadati</taxon>
        <taxon>Pseudomonadota</taxon>
        <taxon>Gammaproteobacteria</taxon>
        <taxon>Enterobacterales</taxon>
        <taxon>Enterobacteriaceae</taxon>
        <taxon>Enterobacter</taxon>
        <taxon>Enterobacter cloacae complex</taxon>
    </lineage>
</organism>
<proteinExistence type="predicted"/>
<accession>A0ABU6L0K7</accession>
<dbReference type="EMBL" id="JARTQQ020000001">
    <property type="protein sequence ID" value="MEC5730868.1"/>
    <property type="molecule type" value="Genomic_DNA"/>
</dbReference>
<dbReference type="SUPFAM" id="SSF52540">
    <property type="entry name" value="P-loop containing nucleoside triphosphate hydrolases"/>
    <property type="match status" value="1"/>
</dbReference>
<dbReference type="RefSeq" id="WP_063157438.1">
    <property type="nucleotide sequence ID" value="NZ_JAKWHR010000177.1"/>
</dbReference>
<protein>
    <recommendedName>
        <fullName evidence="3">ATP-binding cassette domain-containing protein</fullName>
    </recommendedName>
</protein>
<evidence type="ECO:0008006" key="3">
    <source>
        <dbReference type="Google" id="ProtNLM"/>
    </source>
</evidence>
<dbReference type="Proteomes" id="UP001175344">
    <property type="component" value="Unassembled WGS sequence"/>
</dbReference>
<evidence type="ECO:0000313" key="1">
    <source>
        <dbReference type="EMBL" id="MEC5730868.1"/>
    </source>
</evidence>
<sequence>MTLELKHPSEIYQIITEELDHIIHSLQSQSCDKDFDGTQADALEQLALHQTELRAQLARLEMNAEWNTFTVAFYGETGAGKSSIIETLRILLHESGKMNEQLAFRAVQEKYFLSENCFQKLVQETELNRHG</sequence>
<evidence type="ECO:0000313" key="2">
    <source>
        <dbReference type="Proteomes" id="UP001175344"/>
    </source>
</evidence>
<comment type="caution">
    <text evidence="1">The sequence shown here is derived from an EMBL/GenBank/DDBJ whole genome shotgun (WGS) entry which is preliminary data.</text>
</comment>
<dbReference type="Gene3D" id="3.40.50.300">
    <property type="entry name" value="P-loop containing nucleotide triphosphate hydrolases"/>
    <property type="match status" value="1"/>
</dbReference>
<dbReference type="InterPro" id="IPR027417">
    <property type="entry name" value="P-loop_NTPase"/>
</dbReference>
<keyword evidence="2" id="KW-1185">Reference proteome</keyword>
<name>A0ABU6L0K7_ENTAS</name>
<reference evidence="1 2" key="1">
    <citation type="journal article" date="2023" name="Nat. Commun.">
        <title>Genomic dissection of endemic carbapenem resistance reveals metallo-beta-lactamase dissemination through clonal, plasmid and integron transfer.</title>
        <authorList>
            <person name="Macesic N."/>
            <person name="Hawkey J."/>
            <person name="Vezina B."/>
            <person name="Wisniewski J.A."/>
            <person name="Cottingham H."/>
            <person name="Blakeway L.V."/>
            <person name="Harshegyi T."/>
            <person name="Pragastis K."/>
            <person name="Badoordeen G.Z."/>
            <person name="Dennison A."/>
            <person name="Spelman D.W."/>
            <person name="Jenney A.W.J."/>
            <person name="Peleg A.Y."/>
        </authorList>
    </citation>
    <scope>NUCLEOTIDE SEQUENCE [LARGE SCALE GENOMIC DNA]</scope>
    <source>
        <strain evidence="1 2">CPO239</strain>
    </source>
</reference>
<gene>
    <name evidence="1" type="ORF">QAA55_021020</name>
</gene>